<protein>
    <submittedName>
        <fullName evidence="2">Os10g0473875 protein</fullName>
    </submittedName>
</protein>
<evidence type="ECO:0000256" key="1">
    <source>
        <dbReference type="SAM" id="MobiDB-lite"/>
    </source>
</evidence>
<dbReference type="EMBL" id="AP014966">
    <property type="protein sequence ID" value="BAT11276.1"/>
    <property type="molecule type" value="Genomic_DNA"/>
</dbReference>
<sequence length="108" mass="11023">MGAGSGTGSCSGRGSLRPTGMLPPVAEGSEGGGGRMPSTPRPALSLPGMLMRLKNGRSPGLDGTGLSFPSHSTNRGALGSPNTRSSLSPLSTERALWAERRRAARRHA</sequence>
<keyword evidence="3" id="KW-1185">Reference proteome</keyword>
<feature type="compositionally biased region" description="Polar residues" evidence="1">
    <location>
        <begin position="67"/>
        <end position="91"/>
    </location>
</feature>
<organism evidence="2 3">
    <name type="scientific">Oryza sativa subsp. japonica</name>
    <name type="common">Rice</name>
    <dbReference type="NCBI Taxonomy" id="39947"/>
    <lineage>
        <taxon>Eukaryota</taxon>
        <taxon>Viridiplantae</taxon>
        <taxon>Streptophyta</taxon>
        <taxon>Embryophyta</taxon>
        <taxon>Tracheophyta</taxon>
        <taxon>Spermatophyta</taxon>
        <taxon>Magnoliopsida</taxon>
        <taxon>Liliopsida</taxon>
        <taxon>Poales</taxon>
        <taxon>Poaceae</taxon>
        <taxon>BOP clade</taxon>
        <taxon>Oryzoideae</taxon>
        <taxon>Oryzeae</taxon>
        <taxon>Oryzinae</taxon>
        <taxon>Oryza</taxon>
        <taxon>Oryza sativa</taxon>
    </lineage>
</organism>
<reference evidence="3" key="1">
    <citation type="journal article" date="2005" name="Nature">
        <title>The map-based sequence of the rice genome.</title>
        <authorList>
            <consortium name="International rice genome sequencing project (IRGSP)"/>
            <person name="Matsumoto T."/>
            <person name="Wu J."/>
            <person name="Kanamori H."/>
            <person name="Katayose Y."/>
            <person name="Fujisawa M."/>
            <person name="Namiki N."/>
            <person name="Mizuno H."/>
            <person name="Yamamoto K."/>
            <person name="Antonio B.A."/>
            <person name="Baba T."/>
            <person name="Sakata K."/>
            <person name="Nagamura Y."/>
            <person name="Aoki H."/>
            <person name="Arikawa K."/>
            <person name="Arita K."/>
            <person name="Bito T."/>
            <person name="Chiden Y."/>
            <person name="Fujitsuka N."/>
            <person name="Fukunaka R."/>
            <person name="Hamada M."/>
            <person name="Harada C."/>
            <person name="Hayashi A."/>
            <person name="Hijishita S."/>
            <person name="Honda M."/>
            <person name="Hosokawa S."/>
            <person name="Ichikawa Y."/>
            <person name="Idonuma A."/>
            <person name="Iijima M."/>
            <person name="Ikeda M."/>
            <person name="Ikeno M."/>
            <person name="Ito K."/>
            <person name="Ito S."/>
            <person name="Ito T."/>
            <person name="Ito Y."/>
            <person name="Ito Y."/>
            <person name="Iwabuchi A."/>
            <person name="Kamiya K."/>
            <person name="Karasawa W."/>
            <person name="Kurita K."/>
            <person name="Katagiri S."/>
            <person name="Kikuta A."/>
            <person name="Kobayashi H."/>
            <person name="Kobayashi N."/>
            <person name="Machita K."/>
            <person name="Maehara T."/>
            <person name="Masukawa M."/>
            <person name="Mizubayashi T."/>
            <person name="Mukai Y."/>
            <person name="Nagasaki H."/>
            <person name="Nagata Y."/>
            <person name="Naito S."/>
            <person name="Nakashima M."/>
            <person name="Nakama Y."/>
            <person name="Nakamichi Y."/>
            <person name="Nakamura M."/>
            <person name="Meguro A."/>
            <person name="Negishi M."/>
            <person name="Ohta I."/>
            <person name="Ohta T."/>
            <person name="Okamoto M."/>
            <person name="Ono N."/>
            <person name="Saji S."/>
            <person name="Sakaguchi M."/>
            <person name="Sakai K."/>
            <person name="Shibata M."/>
            <person name="Shimokawa T."/>
            <person name="Song J."/>
            <person name="Takazaki Y."/>
            <person name="Terasawa K."/>
            <person name="Tsugane M."/>
            <person name="Tsuji K."/>
            <person name="Ueda S."/>
            <person name="Waki K."/>
            <person name="Yamagata H."/>
            <person name="Yamamoto M."/>
            <person name="Yamamoto S."/>
            <person name="Yamane H."/>
            <person name="Yoshiki S."/>
            <person name="Yoshihara R."/>
            <person name="Yukawa K."/>
            <person name="Zhong H."/>
            <person name="Yano M."/>
            <person name="Yuan Q."/>
            <person name="Ouyang S."/>
            <person name="Liu J."/>
            <person name="Jones K.M."/>
            <person name="Gansberger K."/>
            <person name="Moffat K."/>
            <person name="Hill J."/>
            <person name="Bera J."/>
            <person name="Fadrosh D."/>
            <person name="Jin S."/>
            <person name="Johri S."/>
            <person name="Kim M."/>
            <person name="Overton L."/>
            <person name="Reardon M."/>
            <person name="Tsitrin T."/>
            <person name="Vuong H."/>
            <person name="Weaver B."/>
            <person name="Ciecko A."/>
            <person name="Tallon L."/>
            <person name="Jackson J."/>
            <person name="Pai G."/>
            <person name="Aken S.V."/>
            <person name="Utterback T."/>
            <person name="Reidmuller S."/>
            <person name="Feldblyum T."/>
            <person name="Hsiao J."/>
            <person name="Zismann V."/>
            <person name="Iobst S."/>
            <person name="de Vazeille A.R."/>
            <person name="Buell C.R."/>
            <person name="Ying K."/>
            <person name="Li Y."/>
            <person name="Lu T."/>
            <person name="Huang Y."/>
            <person name="Zhao Q."/>
            <person name="Feng Q."/>
            <person name="Zhang L."/>
            <person name="Zhu J."/>
            <person name="Weng Q."/>
            <person name="Mu J."/>
            <person name="Lu Y."/>
            <person name="Fan D."/>
            <person name="Liu Y."/>
            <person name="Guan J."/>
            <person name="Zhang Y."/>
            <person name="Yu S."/>
            <person name="Liu X."/>
            <person name="Zhang Y."/>
            <person name="Hong G."/>
            <person name="Han B."/>
            <person name="Choisne N."/>
            <person name="Demange N."/>
            <person name="Orjeda G."/>
            <person name="Samain S."/>
            <person name="Cattolico L."/>
            <person name="Pelletier E."/>
            <person name="Couloux A."/>
            <person name="Segurens B."/>
            <person name="Wincker P."/>
            <person name="D'Hont A."/>
            <person name="Scarpelli C."/>
            <person name="Weissenbach J."/>
            <person name="Salanoubat M."/>
            <person name="Quetier F."/>
            <person name="Yu Y."/>
            <person name="Kim H.R."/>
            <person name="Rambo T."/>
            <person name="Currie J."/>
            <person name="Collura K."/>
            <person name="Luo M."/>
            <person name="Yang T."/>
            <person name="Ammiraju J.S.S."/>
            <person name="Engler F."/>
            <person name="Soderlund C."/>
            <person name="Wing R.A."/>
            <person name="Palmer L.E."/>
            <person name="de la Bastide M."/>
            <person name="Spiegel L."/>
            <person name="Nascimento L."/>
            <person name="Zutavern T."/>
            <person name="O'Shaughnessy A."/>
            <person name="Dike S."/>
            <person name="Dedhia N."/>
            <person name="Preston R."/>
            <person name="Balija V."/>
            <person name="McCombie W.R."/>
            <person name="Chow T."/>
            <person name="Chen H."/>
            <person name="Chung M."/>
            <person name="Chen C."/>
            <person name="Shaw J."/>
            <person name="Wu H."/>
            <person name="Hsiao K."/>
            <person name="Chao Y."/>
            <person name="Chu M."/>
            <person name="Cheng C."/>
            <person name="Hour A."/>
            <person name="Lee P."/>
            <person name="Lin S."/>
            <person name="Lin Y."/>
            <person name="Liou J."/>
            <person name="Liu S."/>
            <person name="Hsing Y."/>
            <person name="Raghuvanshi S."/>
            <person name="Mohanty A."/>
            <person name="Bharti A.K."/>
            <person name="Gaur A."/>
            <person name="Gupta V."/>
            <person name="Kumar D."/>
            <person name="Ravi V."/>
            <person name="Vij S."/>
            <person name="Kapur A."/>
            <person name="Khurana P."/>
            <person name="Khurana P."/>
            <person name="Khurana J.P."/>
            <person name="Tyagi A.K."/>
            <person name="Gaikwad K."/>
            <person name="Singh A."/>
            <person name="Dalal V."/>
            <person name="Srivastava S."/>
            <person name="Dixit A."/>
            <person name="Pal A.K."/>
            <person name="Ghazi I.A."/>
            <person name="Yadav M."/>
            <person name="Pandit A."/>
            <person name="Bhargava A."/>
            <person name="Sureshbabu K."/>
            <person name="Batra K."/>
            <person name="Sharma T.R."/>
            <person name="Mohapatra T."/>
            <person name="Singh N.K."/>
            <person name="Messing J."/>
            <person name="Nelson A.B."/>
            <person name="Fuks G."/>
            <person name="Kavchok S."/>
            <person name="Keizer G."/>
            <person name="Linton E."/>
            <person name="Llaca V."/>
            <person name="Song R."/>
            <person name="Tanyolac B."/>
            <person name="Young S."/>
            <person name="Ho-Il K."/>
            <person name="Hahn J.H."/>
            <person name="Sangsakoo G."/>
            <person name="Vanavichit A."/>
            <person name="de Mattos Luiz.A.T."/>
            <person name="Zimmer P.D."/>
            <person name="Malone G."/>
            <person name="Dellagostin O."/>
            <person name="de Oliveira A.C."/>
            <person name="Bevan M."/>
            <person name="Bancroft I."/>
            <person name="Minx P."/>
            <person name="Cordum H."/>
            <person name="Wilson R."/>
            <person name="Cheng Z."/>
            <person name="Jin W."/>
            <person name="Jiang J."/>
            <person name="Leong S.A."/>
            <person name="Iwama H."/>
            <person name="Gojobori T."/>
            <person name="Itoh T."/>
            <person name="Niimura Y."/>
            <person name="Fujii Y."/>
            <person name="Habara T."/>
            <person name="Sakai H."/>
            <person name="Sato Y."/>
            <person name="Wilson G."/>
            <person name="Kumar K."/>
            <person name="McCouch S."/>
            <person name="Juretic N."/>
            <person name="Hoen D."/>
            <person name="Wright S."/>
            <person name="Bruskiewich R."/>
            <person name="Bureau T."/>
            <person name="Miyao A."/>
            <person name="Hirochika H."/>
            <person name="Nishikawa T."/>
            <person name="Kadowaki K."/>
            <person name="Sugiura M."/>
            <person name="Burr B."/>
            <person name="Sasaki T."/>
        </authorList>
    </citation>
    <scope>NUCLEOTIDE SEQUENCE [LARGE SCALE GENOMIC DNA]</scope>
    <source>
        <strain evidence="3">cv. Nipponbare</strain>
    </source>
</reference>
<proteinExistence type="predicted"/>
<feature type="region of interest" description="Disordered" evidence="1">
    <location>
        <begin position="1"/>
        <end position="91"/>
    </location>
</feature>
<reference evidence="2 3" key="3">
    <citation type="journal article" date="2013" name="Rice">
        <title>Improvement of the Oryza sativa Nipponbare reference genome using next generation sequence and optical map data.</title>
        <authorList>
            <person name="Kawahara Y."/>
            <person name="de la Bastide M."/>
            <person name="Hamilton J.P."/>
            <person name="Kanamori H."/>
            <person name="McCombie W.R."/>
            <person name="Ouyang S."/>
            <person name="Schwartz D.C."/>
            <person name="Tanaka T."/>
            <person name="Wu J."/>
            <person name="Zhou S."/>
            <person name="Childs K.L."/>
            <person name="Davidson R.M."/>
            <person name="Lin H."/>
            <person name="Quesada-Ocampo L."/>
            <person name="Vaillancourt B."/>
            <person name="Sakai H."/>
            <person name="Lee S.S."/>
            <person name="Kim J."/>
            <person name="Numa H."/>
            <person name="Itoh T."/>
            <person name="Buell C.R."/>
            <person name="Matsumoto T."/>
        </authorList>
    </citation>
    <scope>NUCLEOTIDE SEQUENCE [LARGE SCALE GENOMIC DNA]</scope>
    <source>
        <strain evidence="3">cv. Nipponbare</strain>
    </source>
</reference>
<accession>A0A0P0XVY3</accession>
<evidence type="ECO:0000313" key="3">
    <source>
        <dbReference type="Proteomes" id="UP000059680"/>
    </source>
</evidence>
<dbReference type="Proteomes" id="UP000059680">
    <property type="component" value="Chromosome 10"/>
</dbReference>
<gene>
    <name evidence="2" type="ordered locus">Os10g0473875</name>
    <name evidence="2" type="ORF">OSNPB_100473875</name>
</gene>
<dbReference type="Gramene" id="Os10t0473875-00">
    <property type="protein sequence ID" value="Os10t0473875-00"/>
    <property type="gene ID" value="Os10g0473875"/>
</dbReference>
<name>A0A0P0XVY3_ORYSJ</name>
<dbReference type="PaxDb" id="39947-A0A0P0XVY3"/>
<dbReference type="InParanoid" id="A0A0P0XVY3"/>
<evidence type="ECO:0000313" key="2">
    <source>
        <dbReference type="EMBL" id="BAT11276.1"/>
    </source>
</evidence>
<dbReference type="AlphaFoldDB" id="A0A0P0XVY3"/>
<feature type="compositionally biased region" description="Gly residues" evidence="1">
    <location>
        <begin position="1"/>
        <end position="11"/>
    </location>
</feature>
<reference evidence="2 3" key="2">
    <citation type="journal article" date="2013" name="Plant Cell Physiol.">
        <title>Rice Annotation Project Database (RAP-DB): an integrative and interactive database for rice genomics.</title>
        <authorList>
            <person name="Sakai H."/>
            <person name="Lee S.S."/>
            <person name="Tanaka T."/>
            <person name="Numa H."/>
            <person name="Kim J."/>
            <person name="Kawahara Y."/>
            <person name="Wakimoto H."/>
            <person name="Yang C.C."/>
            <person name="Iwamoto M."/>
            <person name="Abe T."/>
            <person name="Yamada Y."/>
            <person name="Muto A."/>
            <person name="Inokuchi H."/>
            <person name="Ikemura T."/>
            <person name="Matsumoto T."/>
            <person name="Sasaki T."/>
            <person name="Itoh T."/>
        </authorList>
    </citation>
    <scope>NUCLEOTIDE SEQUENCE [LARGE SCALE GENOMIC DNA]</scope>
    <source>
        <strain evidence="3">cv. Nipponbare</strain>
    </source>
</reference>